<evidence type="ECO:0000259" key="5">
    <source>
        <dbReference type="PROSITE" id="PS51767"/>
    </source>
</evidence>
<accession>A0A077RZP1</accession>
<dbReference type="GO" id="GO:0008233">
    <property type="term" value="F:peptidase activity"/>
    <property type="evidence" value="ECO:0007669"/>
    <property type="project" value="UniProtKB-KW"/>
</dbReference>
<dbReference type="InterPro" id="IPR032799">
    <property type="entry name" value="TAXi_C"/>
</dbReference>
<comment type="similarity">
    <text evidence="1">Belongs to the peptidase A1 family.</text>
</comment>
<proteinExistence type="inferred from homology"/>
<dbReference type="SUPFAM" id="SSF50630">
    <property type="entry name" value="Acid proteases"/>
    <property type="match status" value="1"/>
</dbReference>
<dbReference type="Gramene" id="TraesJAG3B03G01780850.1">
    <property type="protein sequence ID" value="TraesJAG3B03G01780850.1"/>
    <property type="gene ID" value="TraesJAG3B03G01780850"/>
</dbReference>
<evidence type="ECO:0000256" key="4">
    <source>
        <dbReference type="SAM" id="SignalP"/>
    </source>
</evidence>
<dbReference type="Gramene" id="TraesJUL3B03G01788590.1">
    <property type="protein sequence ID" value="TraesJUL3B03G01788590.1"/>
    <property type="gene ID" value="TraesJUL3B03G01788590"/>
</dbReference>
<dbReference type="Pfam" id="PF14543">
    <property type="entry name" value="TAXi_N"/>
    <property type="match status" value="1"/>
</dbReference>
<reference evidence="6" key="1">
    <citation type="journal article" date="2014" name="Science">
        <title>Structural and functional partitioning of bread wheat chromosome 3B.</title>
        <authorList>
            <person name="Choulet F."/>
            <person name="Alberti A."/>
            <person name="Theil S."/>
            <person name="Glover N."/>
            <person name="Barbe V."/>
            <person name="Daron J."/>
            <person name="Pingault L."/>
            <person name="Sourdille P."/>
            <person name="Couloux A."/>
            <person name="Paux E."/>
            <person name="Leroy P."/>
            <person name="Mangenot S."/>
            <person name="Guilhot N."/>
            <person name="Le Gouis J."/>
            <person name="Balfourier F."/>
            <person name="Alaux M."/>
            <person name="Jamilloux V."/>
            <person name="Poulain J."/>
            <person name="Durand C."/>
            <person name="Bellec A."/>
            <person name="Gaspin C."/>
            <person name="Safar J."/>
            <person name="Dolezel J."/>
            <person name="Rogers J."/>
            <person name="Vandepoele K."/>
            <person name="Aury J.M."/>
            <person name="Mayer K."/>
            <person name="Berges H."/>
            <person name="Quesneville H."/>
            <person name="Wincker P."/>
            <person name="Feuillet C."/>
        </authorList>
    </citation>
    <scope>NUCLEOTIDE SEQUENCE</scope>
</reference>
<dbReference type="Gene3D" id="2.40.70.10">
    <property type="entry name" value="Acid Proteases"/>
    <property type="match status" value="2"/>
</dbReference>
<dbReference type="InterPro" id="IPR032861">
    <property type="entry name" value="TAXi_N"/>
</dbReference>
<organism evidence="6">
    <name type="scientific">Triticum aestivum</name>
    <name type="common">Wheat</name>
    <dbReference type="NCBI Taxonomy" id="4565"/>
    <lineage>
        <taxon>Eukaryota</taxon>
        <taxon>Viridiplantae</taxon>
        <taxon>Streptophyta</taxon>
        <taxon>Embryophyta</taxon>
        <taxon>Tracheophyta</taxon>
        <taxon>Spermatophyta</taxon>
        <taxon>Magnoliopsida</taxon>
        <taxon>Liliopsida</taxon>
        <taxon>Poales</taxon>
        <taxon>Poaceae</taxon>
        <taxon>BOP clade</taxon>
        <taxon>Pooideae</taxon>
        <taxon>Triticodae</taxon>
        <taxon>Triticeae</taxon>
        <taxon>Triticinae</taxon>
        <taxon>Triticum</taxon>
    </lineage>
</organism>
<feature type="signal peptide" evidence="4">
    <location>
        <begin position="1"/>
        <end position="18"/>
    </location>
</feature>
<evidence type="ECO:0000256" key="2">
    <source>
        <dbReference type="ARBA" id="ARBA00022670"/>
    </source>
</evidence>
<dbReference type="GO" id="GO:0006508">
    <property type="term" value="P:proteolysis"/>
    <property type="evidence" value="ECO:0007669"/>
    <property type="project" value="UniProtKB-KW"/>
</dbReference>
<dbReference type="Gramene" id="TraesNOR3B03G01798050.1">
    <property type="protein sequence ID" value="TraesNOR3B03G01798050.1"/>
    <property type="gene ID" value="TraesNOR3B03G01798050"/>
</dbReference>
<feature type="chain" id="PRO_5009743756" description="Peptidase A1 domain-containing protein" evidence="4">
    <location>
        <begin position="19"/>
        <end position="323"/>
    </location>
</feature>
<evidence type="ECO:0000313" key="6">
    <source>
        <dbReference type="EMBL" id="CDM86614.1"/>
    </source>
</evidence>
<name>A0A077RZP1_WHEAT</name>
<dbReference type="PANTHER" id="PTHR47967:SF131">
    <property type="entry name" value="(BREAD WHEAT) HYPOTHETICAL PROTEIN"/>
    <property type="match status" value="1"/>
</dbReference>
<dbReference type="PROSITE" id="PS51767">
    <property type="entry name" value="PEPTIDASE_A1"/>
    <property type="match status" value="1"/>
</dbReference>
<dbReference type="InterPro" id="IPR033121">
    <property type="entry name" value="PEPTIDASE_A1"/>
</dbReference>
<dbReference type="HOGENOM" id="CLU_861694_0_0_1"/>
<dbReference type="EMBL" id="HG670306">
    <property type="protein sequence ID" value="CDM86614.1"/>
    <property type="molecule type" value="Genomic_DNA"/>
</dbReference>
<feature type="domain" description="Peptidase A1" evidence="5">
    <location>
        <begin position="74"/>
        <end position="323"/>
    </location>
</feature>
<evidence type="ECO:0000256" key="1">
    <source>
        <dbReference type="ARBA" id="ARBA00007447"/>
    </source>
</evidence>
<gene>
    <name evidence="6" type="ORF">TRAES_3BF118900010CFD_c1</name>
</gene>
<dbReference type="PANTHER" id="PTHR47967">
    <property type="entry name" value="OS07G0603500 PROTEIN-RELATED"/>
    <property type="match status" value="1"/>
</dbReference>
<dbReference type="Gramene" id="TraesSYM3B03G01796880.1">
    <property type="protein sequence ID" value="TraesSYM3B03G01796880.1"/>
    <property type="gene ID" value="TraesSYM3B03G01796880"/>
</dbReference>
<dbReference type="AlphaFoldDB" id="A0A077RZP1"/>
<keyword evidence="4" id="KW-0732">Signal</keyword>
<dbReference type="Gramene" id="TraesARI3B03G01803700.1">
    <property type="protein sequence ID" value="TraesARI3B03G01803700.1"/>
    <property type="gene ID" value="TraesARI3B03G01803700"/>
</dbReference>
<dbReference type="Pfam" id="PF14541">
    <property type="entry name" value="TAXi_C"/>
    <property type="match status" value="1"/>
</dbReference>
<dbReference type="InterPro" id="IPR021109">
    <property type="entry name" value="Peptidase_aspartic_dom_sf"/>
</dbReference>
<evidence type="ECO:0000256" key="3">
    <source>
        <dbReference type="ARBA" id="ARBA00022801"/>
    </source>
</evidence>
<dbReference type="Gramene" id="TraesLAC3B03G01715120.1">
    <property type="protein sequence ID" value="TraesLAC3B03G01715120.1"/>
    <property type="gene ID" value="TraesLAC3B03G01715120"/>
</dbReference>
<keyword evidence="3" id="KW-0378">Hydrolase</keyword>
<keyword evidence="2" id="KW-0645">Protease</keyword>
<dbReference type="Gramene" id="TraesLDM3B03G01771520.1">
    <property type="protein sequence ID" value="TraesLDM3B03G01771520.1"/>
    <property type="gene ID" value="TraesLDM3B03G01771520"/>
</dbReference>
<sequence>MEISLVLIVVVLCSTAATLVTCSSAGFHMELTHVDGKGSYTTAERVQRAMASSRQRLASFADVSVPIHWNTSQYIAEYLIGNPPQCAEAIVDTASDLIWTQCSTCSLKGSCVMQGLPYYKASKSDSFHLVACNDTLCLANLEHSCARGGSCAFGAFYGVGVARGSIGTEVGVKKFSYCHTASLRSNATASANNHLSVSASASLSGGSPVMSMSFAQVPKKYPFYYVPLIGISVGQTRLSIPPTVFAPKQNGSGGFIIDSGNPTTALAHGAPEAGEREPRVAIRKQWNEPVYGGGTRKDSAIHGAPLQWRSGHGAAAGELLGAA</sequence>
<protein>
    <recommendedName>
        <fullName evidence="5">Peptidase A1 domain-containing protein</fullName>
    </recommendedName>
</protein>
<dbReference type="Gramene" id="TraesMAC3B03G01773470.1">
    <property type="protein sequence ID" value="TraesMAC3B03G01773470.1"/>
    <property type="gene ID" value="TraesMAC3B03G01773470"/>
</dbReference>
<dbReference type="InterPro" id="IPR051708">
    <property type="entry name" value="Plant_Aspart_Prot_A1"/>
</dbReference>